<evidence type="ECO:0000313" key="4">
    <source>
        <dbReference type="EnsemblMetazoa" id="KAF7489502.1"/>
    </source>
</evidence>
<keyword evidence="5" id="KW-1185">Reference proteome</keyword>
<dbReference type="EnsemblMetazoa" id="SSS_5043s_mrna">
    <property type="protein sequence ID" value="KAF7489502.1"/>
    <property type="gene ID" value="SSS_5043"/>
</dbReference>
<feature type="compositionally biased region" description="Low complexity" evidence="1">
    <location>
        <begin position="206"/>
        <end position="221"/>
    </location>
</feature>
<feature type="compositionally biased region" description="Low complexity" evidence="1">
    <location>
        <begin position="244"/>
        <end position="253"/>
    </location>
</feature>
<gene>
    <name evidence="3" type="ORF">QR98_0086260</name>
    <name evidence="2" type="ORF">SSS_5043</name>
</gene>
<dbReference type="AlphaFoldDB" id="A0A132AGG2"/>
<dbReference type="EMBL" id="WVUK01000064">
    <property type="protein sequence ID" value="KAF7489502.1"/>
    <property type="molecule type" value="Genomic_DNA"/>
</dbReference>
<evidence type="ECO:0000313" key="2">
    <source>
        <dbReference type="EMBL" id="KAF7489502.1"/>
    </source>
</evidence>
<proteinExistence type="predicted"/>
<dbReference type="VEuPathDB" id="VectorBase:SSCA007407"/>
<accession>A0A132AGG2</accession>
<evidence type="ECO:0000313" key="3">
    <source>
        <dbReference type="EMBL" id="KPM10078.1"/>
    </source>
</evidence>
<feature type="region of interest" description="Disordered" evidence="1">
    <location>
        <begin position="241"/>
        <end position="261"/>
    </location>
</feature>
<evidence type="ECO:0000313" key="6">
    <source>
        <dbReference type="Proteomes" id="UP000616769"/>
    </source>
</evidence>
<dbReference type="OrthoDB" id="6511584at2759"/>
<reference evidence="5" key="2">
    <citation type="journal article" date="2020" name="PLoS Negl. Trop. Dis.">
        <title>High-quality nuclear genome for Sarcoptes scabiei-A critical resource for a neglected parasite.</title>
        <authorList>
            <person name="Korhonen P.K."/>
            <person name="Gasser R.B."/>
            <person name="Ma G."/>
            <person name="Wang T."/>
            <person name="Stroehlein A.J."/>
            <person name="Young N.D."/>
            <person name="Ang C.S."/>
            <person name="Fernando D.D."/>
            <person name="Lu H.C."/>
            <person name="Taylor S."/>
            <person name="Reynolds S.L."/>
            <person name="Mofiz E."/>
            <person name="Najaraj S.H."/>
            <person name="Gowda H."/>
            <person name="Madugundu A."/>
            <person name="Renuse S."/>
            <person name="Holt D."/>
            <person name="Pandey A."/>
            <person name="Papenfuss A.T."/>
            <person name="Fischer K."/>
        </authorList>
    </citation>
    <scope>NUCLEOTIDE SEQUENCE [LARGE SCALE GENOMIC DNA]</scope>
</reference>
<sequence length="301" mass="33848">MRICHLQIAWYLLSIGSVLIFKIETAPIVPILTAIAASAVGLFQIQIDTLHIAKYLRDASHHKKNRGAFVRDLLYTAFYRSGQSYNVMVFNLAEPHRHRLRGVNFYGSVTFTDNTRYGIWVFRYGMFENQGARGWHNWGMIGSFTKSKDGATIYFHRRHHSVENDETTTTSTTTLMPTESIARNSSEINDQNLQNSTTSDLSLTEMPSSAIPSSSTTSTTMAPLSLQQSTILLRQKDLQDLVDNGRNPSGNNGNDDDGDSSRIETIKHKISIKIDDNRSGSSKVDMIKKILPKIKKFTNNL</sequence>
<reference evidence="3 6" key="1">
    <citation type="journal article" date="2015" name="Parasit. Vectors">
        <title>Draft genome of the scabies mite.</title>
        <authorList>
            <person name="Rider S.D.Jr."/>
            <person name="Morgan M.S."/>
            <person name="Arlian L.G."/>
        </authorList>
    </citation>
    <scope>NUCLEOTIDE SEQUENCE [LARGE SCALE GENOMIC DNA]</scope>
    <source>
        <strain evidence="3">Arlian Lab</strain>
    </source>
</reference>
<name>A0A132AGG2_SARSC</name>
<protein>
    <submittedName>
        <fullName evidence="2">Stress response protein YvgO</fullName>
    </submittedName>
</protein>
<dbReference type="Proteomes" id="UP000070412">
    <property type="component" value="Unassembled WGS sequence"/>
</dbReference>
<feature type="region of interest" description="Disordered" evidence="1">
    <location>
        <begin position="183"/>
        <end position="221"/>
    </location>
</feature>
<dbReference type="EMBL" id="JXLN01014480">
    <property type="protein sequence ID" value="KPM10078.1"/>
    <property type="molecule type" value="Genomic_DNA"/>
</dbReference>
<organism evidence="3 6">
    <name type="scientific">Sarcoptes scabiei</name>
    <name type="common">Itch mite</name>
    <name type="synonym">Acarus scabiei</name>
    <dbReference type="NCBI Taxonomy" id="52283"/>
    <lineage>
        <taxon>Eukaryota</taxon>
        <taxon>Metazoa</taxon>
        <taxon>Ecdysozoa</taxon>
        <taxon>Arthropoda</taxon>
        <taxon>Chelicerata</taxon>
        <taxon>Arachnida</taxon>
        <taxon>Acari</taxon>
        <taxon>Acariformes</taxon>
        <taxon>Sarcoptiformes</taxon>
        <taxon>Astigmata</taxon>
        <taxon>Psoroptidia</taxon>
        <taxon>Sarcoptoidea</taxon>
        <taxon>Sarcoptidae</taxon>
        <taxon>Sarcoptinae</taxon>
        <taxon>Sarcoptes</taxon>
    </lineage>
</organism>
<reference evidence="2" key="3">
    <citation type="submission" date="2020-01" db="EMBL/GenBank/DDBJ databases">
        <authorList>
            <person name="Korhonen P.K.K."/>
            <person name="Guangxu M.G."/>
            <person name="Wang T.W."/>
            <person name="Stroehlein A.J.S."/>
            <person name="Young N.D."/>
            <person name="Ang C.-S.A."/>
            <person name="Fernando D.W.F."/>
            <person name="Lu H.L."/>
            <person name="Taylor S.T."/>
            <person name="Ehtesham M.E.M."/>
            <person name="Najaraj S.H.N."/>
            <person name="Harsha G.H.G."/>
            <person name="Madugundu A.M."/>
            <person name="Renuse S.R."/>
            <person name="Holt D.H."/>
            <person name="Pandey A.P."/>
            <person name="Papenfuss A.P."/>
            <person name="Gasser R.B.G."/>
            <person name="Fischer K.F."/>
        </authorList>
    </citation>
    <scope>NUCLEOTIDE SEQUENCE</scope>
    <source>
        <strain evidence="2">SSS_KF_BRIS2020</strain>
    </source>
</reference>
<dbReference type="Proteomes" id="UP000616769">
    <property type="component" value="Unassembled WGS sequence"/>
</dbReference>
<reference evidence="4" key="4">
    <citation type="submission" date="2022-06" db="UniProtKB">
        <authorList>
            <consortium name="EnsemblMetazoa"/>
        </authorList>
    </citation>
    <scope>IDENTIFICATION</scope>
</reference>
<evidence type="ECO:0000313" key="5">
    <source>
        <dbReference type="Proteomes" id="UP000070412"/>
    </source>
</evidence>
<evidence type="ECO:0000256" key="1">
    <source>
        <dbReference type="SAM" id="MobiDB-lite"/>
    </source>
</evidence>
<feature type="compositionally biased region" description="Polar residues" evidence="1">
    <location>
        <begin position="183"/>
        <end position="202"/>
    </location>
</feature>